<keyword evidence="3" id="KW-1185">Reference proteome</keyword>
<protein>
    <recommendedName>
        <fullName evidence="1">DUF1618 domain-containing protein</fullName>
    </recommendedName>
</protein>
<reference evidence="2" key="1">
    <citation type="submission" date="2024-10" db="EMBL/GenBank/DDBJ databases">
        <authorList>
            <person name="Ryan C."/>
        </authorList>
    </citation>
    <scope>NUCLEOTIDE SEQUENCE [LARGE SCALE GENOMIC DNA]</scope>
</reference>
<evidence type="ECO:0000313" key="2">
    <source>
        <dbReference type="EMBL" id="CAL4982220.1"/>
    </source>
</evidence>
<proteinExistence type="predicted"/>
<dbReference type="PANTHER" id="PTHR33074:SF76">
    <property type="entry name" value="OS11G0569701 PROTEIN"/>
    <property type="match status" value="1"/>
</dbReference>
<dbReference type="InterPro" id="IPR011676">
    <property type="entry name" value="DUF1618"/>
</dbReference>
<gene>
    <name evidence="2" type="ORF">URODEC1_LOCUS56511</name>
</gene>
<sequence length="435" mass="48498">MKLLLRHFGGLSLSDAMTLFNRARSTPCRGLPSLLQSRRRSSVDPVPVPRRRQMQTLIDAVASEPTGPSPPVDPRWVLLNHWIVPRDSANVVADDKTAAECRPSCSRPLRISLGDAAPPAISFLCLDLAGDRRARSEDDEFTDKHVLGYIGDDDDFTGRNFDHCDTGILRHSDDELLVAQLRVANDAPFDTAQLCVLRPGRLEWELNTAVPIVHTNGGRGHDLQMWQEAHVAVPVGDRFLCWVNFDCSTFLLCDMATRDPKLHYVPLPVKAMPPKDDEDYEDCYDEQPPWLYYRRIGAAGPDAVRFVSIDNRCCCGAHVIWSSCEHSSSAFMVTMWTLALSTSEPMRWVKEAVLDCEVVWSLATSKGLPRVRLTSPVVSMENPDVVCFMASMGDLLWTVDIDLRKKTLISATPCPAHPVECVNYANPLPAKLHSP</sequence>
<feature type="domain" description="DUF1618" evidence="1">
    <location>
        <begin position="242"/>
        <end position="387"/>
    </location>
</feature>
<dbReference type="Pfam" id="PF07762">
    <property type="entry name" value="DUF1618"/>
    <property type="match status" value="1"/>
</dbReference>
<dbReference type="Proteomes" id="UP001497457">
    <property type="component" value="Chromosome 21rd"/>
</dbReference>
<dbReference type="EMBL" id="OZ075131">
    <property type="protein sequence ID" value="CAL4982220.1"/>
    <property type="molecule type" value="Genomic_DNA"/>
</dbReference>
<evidence type="ECO:0000259" key="1">
    <source>
        <dbReference type="Pfam" id="PF07762"/>
    </source>
</evidence>
<dbReference type="PANTHER" id="PTHR33074">
    <property type="entry name" value="EXPRESSED PROTEIN-RELATED"/>
    <property type="match status" value="1"/>
</dbReference>
<organism evidence="2 3">
    <name type="scientific">Urochloa decumbens</name>
    <dbReference type="NCBI Taxonomy" id="240449"/>
    <lineage>
        <taxon>Eukaryota</taxon>
        <taxon>Viridiplantae</taxon>
        <taxon>Streptophyta</taxon>
        <taxon>Embryophyta</taxon>
        <taxon>Tracheophyta</taxon>
        <taxon>Spermatophyta</taxon>
        <taxon>Magnoliopsida</taxon>
        <taxon>Liliopsida</taxon>
        <taxon>Poales</taxon>
        <taxon>Poaceae</taxon>
        <taxon>PACMAD clade</taxon>
        <taxon>Panicoideae</taxon>
        <taxon>Panicodae</taxon>
        <taxon>Paniceae</taxon>
        <taxon>Melinidinae</taxon>
        <taxon>Urochloa</taxon>
    </lineage>
</organism>
<accession>A0ABC9AN56</accession>
<evidence type="ECO:0000313" key="3">
    <source>
        <dbReference type="Proteomes" id="UP001497457"/>
    </source>
</evidence>
<name>A0ABC9AN56_9POAL</name>
<dbReference type="AlphaFoldDB" id="A0ABC9AN56"/>